<proteinExistence type="predicted"/>
<keyword evidence="1" id="KW-1133">Transmembrane helix</keyword>
<evidence type="ECO:0000256" key="1">
    <source>
        <dbReference type="SAM" id="Phobius"/>
    </source>
</evidence>
<dbReference type="Proteomes" id="UP000654075">
    <property type="component" value="Unassembled WGS sequence"/>
</dbReference>
<keyword evidence="1" id="KW-0472">Membrane</keyword>
<feature type="transmembrane region" description="Helical" evidence="1">
    <location>
        <begin position="63"/>
        <end position="82"/>
    </location>
</feature>
<comment type="caution">
    <text evidence="2">The sequence shown here is derived from an EMBL/GenBank/DDBJ whole genome shotgun (WGS) entry which is preliminary data.</text>
</comment>
<gene>
    <name evidence="2" type="ORF">PGLA1383_LOCUS26579</name>
</gene>
<accession>A0A813F3B7</accession>
<organism evidence="2 3">
    <name type="scientific">Polarella glacialis</name>
    <name type="common">Dinoflagellate</name>
    <dbReference type="NCBI Taxonomy" id="89957"/>
    <lineage>
        <taxon>Eukaryota</taxon>
        <taxon>Sar</taxon>
        <taxon>Alveolata</taxon>
        <taxon>Dinophyceae</taxon>
        <taxon>Suessiales</taxon>
        <taxon>Suessiaceae</taxon>
        <taxon>Polarella</taxon>
    </lineage>
</organism>
<feature type="transmembrane region" description="Helical" evidence="1">
    <location>
        <begin position="29"/>
        <end position="48"/>
    </location>
</feature>
<sequence>MSSNSSNSNNDNCSHFSLGTGFRGRSERCWLLLFWSSVAVVLICPFGFDKDQNGRWLGGRGPSLILALLCLSCFVCCFLLPVDLRGRHLGPIACEKGTMSPFSFPIDIFLLPRTTVHRHVAEA</sequence>
<name>A0A813F3B7_POLGL</name>
<protein>
    <submittedName>
        <fullName evidence="2">Uncharacterized protein</fullName>
    </submittedName>
</protein>
<dbReference type="AlphaFoldDB" id="A0A813F3B7"/>
<keyword evidence="3" id="KW-1185">Reference proteome</keyword>
<evidence type="ECO:0000313" key="2">
    <source>
        <dbReference type="EMBL" id="CAE8608736.1"/>
    </source>
</evidence>
<dbReference type="EMBL" id="CAJNNV010023682">
    <property type="protein sequence ID" value="CAE8608736.1"/>
    <property type="molecule type" value="Genomic_DNA"/>
</dbReference>
<keyword evidence="1" id="KW-0812">Transmembrane</keyword>
<reference evidence="2" key="1">
    <citation type="submission" date="2021-02" db="EMBL/GenBank/DDBJ databases">
        <authorList>
            <person name="Dougan E. K."/>
            <person name="Rhodes N."/>
            <person name="Thang M."/>
            <person name="Chan C."/>
        </authorList>
    </citation>
    <scope>NUCLEOTIDE SEQUENCE</scope>
</reference>
<evidence type="ECO:0000313" key="3">
    <source>
        <dbReference type="Proteomes" id="UP000654075"/>
    </source>
</evidence>